<organism evidence="10 11">
    <name type="scientific">Diploptera punctata</name>
    <name type="common">Pacific beetle cockroach</name>
    <dbReference type="NCBI Taxonomy" id="6984"/>
    <lineage>
        <taxon>Eukaryota</taxon>
        <taxon>Metazoa</taxon>
        <taxon>Ecdysozoa</taxon>
        <taxon>Arthropoda</taxon>
        <taxon>Hexapoda</taxon>
        <taxon>Insecta</taxon>
        <taxon>Pterygota</taxon>
        <taxon>Neoptera</taxon>
        <taxon>Polyneoptera</taxon>
        <taxon>Dictyoptera</taxon>
        <taxon>Blattodea</taxon>
        <taxon>Blaberoidea</taxon>
        <taxon>Blaberidae</taxon>
        <taxon>Diplopterinae</taxon>
        <taxon>Diploptera</taxon>
    </lineage>
</organism>
<keyword evidence="2 8" id="KW-0812">Transmembrane</keyword>
<comment type="caution">
    <text evidence="10">The sequence shown here is derived from an EMBL/GenBank/DDBJ whole genome shotgun (WGS) entry which is preliminary data.</text>
</comment>
<dbReference type="GO" id="GO:0030003">
    <property type="term" value="P:intracellular monoatomic cation homeostasis"/>
    <property type="evidence" value="ECO:0007669"/>
    <property type="project" value="TreeGrafter"/>
</dbReference>
<evidence type="ECO:0000256" key="7">
    <source>
        <dbReference type="PROSITE-ProRule" id="PRU01094"/>
    </source>
</evidence>
<dbReference type="AlphaFoldDB" id="A0AAD7ZK11"/>
<comment type="subcellular location">
    <subcellularLocation>
        <location evidence="1">Mitochondrion inner membrane</location>
        <topology evidence="1">Single-pass membrane protein</topology>
    </subcellularLocation>
</comment>
<keyword evidence="4 8" id="KW-1133">Transmembrane helix</keyword>
<evidence type="ECO:0000256" key="4">
    <source>
        <dbReference type="ARBA" id="ARBA00022989"/>
    </source>
</evidence>
<accession>A0AAD7ZK11</accession>
<dbReference type="InterPro" id="IPR033122">
    <property type="entry name" value="LETM1-like_RBD"/>
</dbReference>
<name>A0AAD7ZK11_DIPPU</name>
<dbReference type="PANTHER" id="PTHR14009">
    <property type="entry name" value="LEUCINE ZIPPER-EF-HAND CONTAINING TRANSMEMBRANE PROTEIN"/>
    <property type="match status" value="1"/>
</dbReference>
<keyword evidence="11" id="KW-1185">Reference proteome</keyword>
<dbReference type="InterPro" id="IPR044202">
    <property type="entry name" value="LETM1/MDM38-like"/>
</dbReference>
<evidence type="ECO:0000256" key="3">
    <source>
        <dbReference type="ARBA" id="ARBA00022792"/>
    </source>
</evidence>
<evidence type="ECO:0000256" key="6">
    <source>
        <dbReference type="ARBA" id="ARBA00023136"/>
    </source>
</evidence>
<proteinExistence type="predicted"/>
<evidence type="ECO:0000259" key="9">
    <source>
        <dbReference type="PROSITE" id="PS51758"/>
    </source>
</evidence>
<keyword evidence="5 7" id="KW-0496">Mitochondrion</keyword>
<dbReference type="PANTHER" id="PTHR14009:SF13">
    <property type="entry name" value="LETM1 DOMAIN-CONTAINING PROTEIN 1"/>
    <property type="match status" value="1"/>
</dbReference>
<evidence type="ECO:0000256" key="5">
    <source>
        <dbReference type="ARBA" id="ARBA00023128"/>
    </source>
</evidence>
<dbReference type="GO" id="GO:0005743">
    <property type="term" value="C:mitochondrial inner membrane"/>
    <property type="evidence" value="ECO:0007669"/>
    <property type="project" value="UniProtKB-SubCell"/>
</dbReference>
<dbReference type="EMBL" id="JASPKZ010007832">
    <property type="protein sequence ID" value="KAJ9581973.1"/>
    <property type="molecule type" value="Genomic_DNA"/>
</dbReference>
<evidence type="ECO:0000256" key="2">
    <source>
        <dbReference type="ARBA" id="ARBA00022692"/>
    </source>
</evidence>
<evidence type="ECO:0000313" key="11">
    <source>
        <dbReference type="Proteomes" id="UP001233999"/>
    </source>
</evidence>
<dbReference type="GO" id="GO:0043022">
    <property type="term" value="F:ribosome binding"/>
    <property type="evidence" value="ECO:0007669"/>
    <property type="project" value="InterPro"/>
</dbReference>
<sequence>MKVYRIFMVGIKEFYRDMKYYFKIYRRLTNIPDGFKRLTRKEIELYLQMPKDMIRVAPMLILSTLPFANYVVFPLVYLFPRQLLCQHFWTLQQRTEFAMLRQRNKLYNYKPVFRCLQAQLDTVIGREEYDNWANILGLLGSGLHPKADDIIRSAELFRGDPYHFSYLYTGHVKSLLHMHGMHTGWRRRKRLAERASVLQEIDFAIEREGGLDKLTQEELRQACFIRGLNPINNE</sequence>
<evidence type="ECO:0000256" key="8">
    <source>
        <dbReference type="SAM" id="Phobius"/>
    </source>
</evidence>
<reference evidence="10" key="2">
    <citation type="submission" date="2023-05" db="EMBL/GenBank/DDBJ databases">
        <authorList>
            <person name="Fouks B."/>
        </authorList>
    </citation>
    <scope>NUCLEOTIDE SEQUENCE</scope>
    <source>
        <strain evidence="10">Stay&amp;Tobe</strain>
        <tissue evidence="10">Testes</tissue>
    </source>
</reference>
<dbReference type="PROSITE" id="PS51758">
    <property type="entry name" value="LETM1_RBD"/>
    <property type="match status" value="1"/>
</dbReference>
<keyword evidence="3" id="KW-0999">Mitochondrion inner membrane</keyword>
<dbReference type="Pfam" id="PF07766">
    <property type="entry name" value="LETM1_RBD"/>
    <property type="match status" value="1"/>
</dbReference>
<protein>
    <recommendedName>
        <fullName evidence="9">Letm1 RBD domain-containing protein</fullName>
    </recommendedName>
</protein>
<keyword evidence="6 8" id="KW-0472">Membrane</keyword>
<evidence type="ECO:0000256" key="1">
    <source>
        <dbReference type="ARBA" id="ARBA00004434"/>
    </source>
</evidence>
<gene>
    <name evidence="10" type="ORF">L9F63_003663</name>
</gene>
<dbReference type="Proteomes" id="UP001233999">
    <property type="component" value="Unassembled WGS sequence"/>
</dbReference>
<evidence type="ECO:0000313" key="10">
    <source>
        <dbReference type="EMBL" id="KAJ9581973.1"/>
    </source>
</evidence>
<feature type="transmembrane region" description="Helical" evidence="8">
    <location>
        <begin position="56"/>
        <end position="79"/>
    </location>
</feature>
<reference evidence="10" key="1">
    <citation type="journal article" date="2023" name="IScience">
        <title>Live-bearing cockroach genome reveals convergent evolutionary mechanisms linked to viviparity in insects and beyond.</title>
        <authorList>
            <person name="Fouks B."/>
            <person name="Harrison M.C."/>
            <person name="Mikhailova A.A."/>
            <person name="Marchal E."/>
            <person name="English S."/>
            <person name="Carruthers M."/>
            <person name="Jennings E.C."/>
            <person name="Chiamaka E.L."/>
            <person name="Frigard R.A."/>
            <person name="Pippel M."/>
            <person name="Attardo G.M."/>
            <person name="Benoit J.B."/>
            <person name="Bornberg-Bauer E."/>
            <person name="Tobe S.S."/>
        </authorList>
    </citation>
    <scope>NUCLEOTIDE SEQUENCE</scope>
    <source>
        <tissue evidence="10">Testes</tissue>
    </source>
</reference>
<feature type="domain" description="Letm1 RBD" evidence="9">
    <location>
        <begin position="98"/>
        <end position="234"/>
    </location>
</feature>